<evidence type="ECO:0000313" key="4">
    <source>
        <dbReference type="EMBL" id="AHZ21855.1"/>
    </source>
</evidence>
<dbReference type="GeneID" id="40156418"/>
<dbReference type="InterPro" id="IPR055974">
    <property type="entry name" value="DUF7552"/>
</dbReference>
<evidence type="ECO:0000313" key="5">
    <source>
        <dbReference type="Proteomes" id="UP000006469"/>
    </source>
</evidence>
<gene>
    <name evidence="3" type="ordered locus">HFX_1060</name>
    <name evidence="4" type="ORF">BM92_03905</name>
</gene>
<accession>I3R3G6</accession>
<dbReference type="AlphaFoldDB" id="I3R3G6"/>
<protein>
    <submittedName>
        <fullName evidence="3">Uncharacterized protein</fullName>
    </submittedName>
</protein>
<proteinExistence type="predicted"/>
<dbReference type="EMBL" id="CP007551">
    <property type="protein sequence ID" value="AHZ21855.1"/>
    <property type="molecule type" value="Genomic_DNA"/>
</dbReference>
<reference evidence="4 6" key="3">
    <citation type="submission" date="2014-04" db="EMBL/GenBank/DDBJ databases">
        <title>Transcriptional profiles of Haloferax mediterranei on the basis of nitrogen availability.</title>
        <authorList>
            <person name="Bautista V."/>
        </authorList>
    </citation>
    <scope>NUCLEOTIDE SEQUENCE [LARGE SCALE GENOMIC DNA]</scope>
    <source>
        <strain evidence="4">ATCC 33500</strain>
        <strain evidence="6">ATCC 33500 / DSM 1411 / JCM 8866 / NBRC 14739 / NCIMB 2177 / R-4</strain>
    </source>
</reference>
<evidence type="ECO:0000259" key="2">
    <source>
        <dbReference type="Pfam" id="PF24422"/>
    </source>
</evidence>
<dbReference type="KEGG" id="hme:HFX_1060"/>
<dbReference type="Proteomes" id="UP000006469">
    <property type="component" value="Chromosome"/>
</dbReference>
<dbReference type="OrthoDB" id="342580at2157"/>
<feature type="domain" description="DUF7552" evidence="2">
    <location>
        <begin position="5"/>
        <end position="78"/>
    </location>
</feature>
<dbReference type="EMBL" id="CP001868">
    <property type="protein sequence ID" value="AFK18776.2"/>
    <property type="molecule type" value="Genomic_DNA"/>
</dbReference>
<dbReference type="eggNOG" id="arCOG06244">
    <property type="taxonomic scope" value="Archaea"/>
</dbReference>
<evidence type="ECO:0000313" key="3">
    <source>
        <dbReference type="EMBL" id="AFK18776.2"/>
    </source>
</evidence>
<dbReference type="Pfam" id="PF24420">
    <property type="entry name" value="DUF7551"/>
    <property type="match status" value="1"/>
</dbReference>
<dbReference type="InterPro" id="IPR055973">
    <property type="entry name" value="DUF7551"/>
</dbReference>
<organism evidence="3 5">
    <name type="scientific">Haloferax mediterranei (strain ATCC 33500 / DSM 1411 / JCM 8866 / NBRC 14739 / NCIMB 2177 / R-4)</name>
    <name type="common">Halobacterium mediterranei</name>
    <dbReference type="NCBI Taxonomy" id="523841"/>
    <lineage>
        <taxon>Archaea</taxon>
        <taxon>Methanobacteriati</taxon>
        <taxon>Methanobacteriota</taxon>
        <taxon>Stenosarchaea group</taxon>
        <taxon>Halobacteria</taxon>
        <taxon>Halobacteriales</taxon>
        <taxon>Haloferacaceae</taxon>
        <taxon>Haloferax</taxon>
    </lineage>
</organism>
<dbReference type="Pfam" id="PF24422">
    <property type="entry name" value="DUF7552"/>
    <property type="match status" value="1"/>
</dbReference>
<reference evidence="3" key="4">
    <citation type="submission" date="2014-05" db="EMBL/GenBank/DDBJ databases">
        <authorList>
            <person name="Wang L."/>
            <person name="Yang H."/>
            <person name="Xiang H."/>
        </authorList>
    </citation>
    <scope>NUCLEOTIDE SEQUENCE</scope>
    <source>
        <strain>CGMCC 1.2087</strain>
    </source>
</reference>
<reference evidence="3" key="1">
    <citation type="journal article" date="2012" name="Appl. Environ. Microbiol.">
        <title>Identification of the haloarchaeal phasin (PhaP) that functions in polyhydroxyalkanoate accumulation and granule formation in Haloferax mediterranei.</title>
        <authorList>
            <person name="Cai S."/>
            <person name="Cai L."/>
            <person name="Liu H."/>
            <person name="Liu X."/>
            <person name="Han J."/>
            <person name="Zhou J."/>
            <person name="Xiang H."/>
        </authorList>
    </citation>
    <scope>NUCLEOTIDE SEQUENCE</scope>
    <source>
        <strain>CGMCC 1.2087</strain>
    </source>
</reference>
<reference evidence="3 5" key="2">
    <citation type="journal article" date="2012" name="J. Bacteriol.">
        <title>Complete genome sequence of the metabolically versatile halophilic archaeon Haloferax mediterranei, a poly(3-hydroxybutyrate-co-3-hydroxyvalerate) producer.</title>
        <authorList>
            <person name="Han J."/>
            <person name="Zhang F."/>
            <person name="Hou J."/>
            <person name="Liu X."/>
            <person name="Li M."/>
            <person name="Liu H."/>
            <person name="Cai L."/>
            <person name="Zhang B."/>
            <person name="Chen Y."/>
            <person name="Zhou J."/>
            <person name="Hu S."/>
            <person name="Xiang H."/>
        </authorList>
    </citation>
    <scope>NUCLEOTIDE SEQUENCE [LARGE SCALE GENOMIC DNA]</scope>
    <source>
        <strain evidence="5">ATCC 33500 / DSM 1411 / JCM 8866 / NBRC 14739 / NCIMB 2177 / R-4</strain>
        <strain evidence="3">CGMCC 1.2087</strain>
    </source>
</reference>
<name>I3R3G6_HALMT</name>
<feature type="domain" description="DUF7551" evidence="1">
    <location>
        <begin position="100"/>
        <end position="291"/>
    </location>
</feature>
<dbReference type="HOGENOM" id="CLU_896069_0_0_2"/>
<evidence type="ECO:0000313" key="6">
    <source>
        <dbReference type="Proteomes" id="UP000027075"/>
    </source>
</evidence>
<dbReference type="STRING" id="523841.HFX_1060"/>
<dbReference type="Proteomes" id="UP000027075">
    <property type="component" value="Chromosome"/>
</dbReference>
<sequence length="300" mass="33264">MVGGTLRDIRAEIRSLSCPSGDYVVVCGRTGVEPGAVLGQQFPDRHAAGEAAELVSEYRSVLRRYDPGVPYYDPLVHELSERPMQPLATEPEDNHTRYRAFCHDVSGSLFEALAETGHRVVETAVMETYLTLAEVVEDHDDFCLTLLWSMMSELDVRLSPSEQNTIVETAAELFSPTTTPNPVGSTLRTLEAVAFIDGYSLRPICDPESGCSDGHTPKNAIRTWELTFGDYALAERTGRIPTLPIAVDLLRRTPERAVRFIDGEALSDGRWRVRLQTIPDGESRGLVSVEAVENRWLNDS</sequence>
<evidence type="ECO:0000259" key="1">
    <source>
        <dbReference type="Pfam" id="PF24420"/>
    </source>
</evidence>
<dbReference type="RefSeq" id="WP_049917419.1">
    <property type="nucleotide sequence ID" value="NC_017941.2"/>
</dbReference>